<comment type="caution">
    <text evidence="2">The sequence shown here is derived from an EMBL/GenBank/DDBJ whole genome shotgun (WGS) entry which is preliminary data.</text>
</comment>
<dbReference type="Proteomes" id="UP000250321">
    <property type="component" value="Unassembled WGS sequence"/>
</dbReference>
<evidence type="ECO:0000313" key="2">
    <source>
        <dbReference type="EMBL" id="PQQ16022.1"/>
    </source>
</evidence>
<reference evidence="2 3" key="1">
    <citation type="submission" date="2018-02" db="EMBL/GenBank/DDBJ databases">
        <title>Draft genome of wild Prunus yedoensis var. nudiflora.</title>
        <authorList>
            <person name="Baek S."/>
            <person name="Kim J.-H."/>
            <person name="Choi K."/>
            <person name="Kim G.-B."/>
            <person name="Cho A."/>
            <person name="Jang H."/>
            <person name="Shin C.-H."/>
            <person name="Yu H.-J."/>
            <person name="Mun J.-H."/>
        </authorList>
    </citation>
    <scope>NUCLEOTIDE SEQUENCE [LARGE SCALE GENOMIC DNA]</scope>
    <source>
        <strain evidence="3">cv. Jeju island</strain>
        <tissue evidence="2">Leaf</tissue>
    </source>
</reference>
<evidence type="ECO:0000313" key="3">
    <source>
        <dbReference type="Proteomes" id="UP000250321"/>
    </source>
</evidence>
<dbReference type="AlphaFoldDB" id="A0A314Z3X1"/>
<feature type="region of interest" description="Disordered" evidence="1">
    <location>
        <begin position="54"/>
        <end position="75"/>
    </location>
</feature>
<dbReference type="EMBL" id="PJQY01000209">
    <property type="protein sequence ID" value="PQQ16022.1"/>
    <property type="molecule type" value="Genomic_DNA"/>
</dbReference>
<dbReference type="PANTHER" id="PTHR35131">
    <property type="entry name" value="EXPRESSED PROTEIN"/>
    <property type="match status" value="1"/>
</dbReference>
<gene>
    <name evidence="2" type="ORF">Pyn_12060</name>
</gene>
<evidence type="ECO:0000256" key="1">
    <source>
        <dbReference type="SAM" id="MobiDB-lite"/>
    </source>
</evidence>
<sequence length="135" mass="15277">MQYKASSTTEIKFPETNTMAAPAPIAIGTRGTVGSLVRKEIEYFSKLELDRLRGSSSSRKPQGQIVDMTSSSCTHSSKPSFWFLIMTWKRKKRRSSRRFLSSICSATKVAETNRLNCIPGFNYRILKDDMNNLSI</sequence>
<organism evidence="2 3">
    <name type="scientific">Prunus yedoensis var. nudiflora</name>
    <dbReference type="NCBI Taxonomy" id="2094558"/>
    <lineage>
        <taxon>Eukaryota</taxon>
        <taxon>Viridiplantae</taxon>
        <taxon>Streptophyta</taxon>
        <taxon>Embryophyta</taxon>
        <taxon>Tracheophyta</taxon>
        <taxon>Spermatophyta</taxon>
        <taxon>Magnoliopsida</taxon>
        <taxon>eudicotyledons</taxon>
        <taxon>Gunneridae</taxon>
        <taxon>Pentapetalae</taxon>
        <taxon>rosids</taxon>
        <taxon>fabids</taxon>
        <taxon>Rosales</taxon>
        <taxon>Rosaceae</taxon>
        <taxon>Amygdaloideae</taxon>
        <taxon>Amygdaleae</taxon>
        <taxon>Prunus</taxon>
    </lineage>
</organism>
<name>A0A314Z3X1_PRUYE</name>
<accession>A0A314Z3X1</accession>
<protein>
    <submittedName>
        <fullName evidence="2">Uncharacterized protein</fullName>
    </submittedName>
</protein>
<proteinExistence type="predicted"/>
<dbReference type="PANTHER" id="PTHR35131:SF1">
    <property type="entry name" value="EXPRESSED PROTEIN"/>
    <property type="match status" value="1"/>
</dbReference>
<keyword evidence="3" id="KW-1185">Reference proteome</keyword>
<dbReference type="OrthoDB" id="783264at2759"/>